<dbReference type="AlphaFoldDB" id="A0A2P6TWF9"/>
<keyword evidence="2" id="KW-0378">Hydrolase</keyword>
<name>A0A2P6TWF9_CHLSO</name>
<comment type="catalytic activity">
    <reaction evidence="4">
        <text>a 1,2-diacyl-sn-glycero-3-phospho-(1D-myo-inositol-3,5-bisphosphate) + H2O = a 1,2-diacyl-sn-glycero-3-phospho-(1D-myo-inositol-3-phosphate) + phosphate</text>
        <dbReference type="Rhea" id="RHEA:32955"/>
        <dbReference type="ChEBI" id="CHEBI:15377"/>
        <dbReference type="ChEBI" id="CHEBI:43474"/>
        <dbReference type="ChEBI" id="CHEBI:57923"/>
        <dbReference type="ChEBI" id="CHEBI:58088"/>
    </reaction>
</comment>
<comment type="subunit">
    <text evidence="5">Component of the PI(3,5)P2 regulatory complex at least composed of ATG18, SAC/FIG4, FAB1 and VAC14.</text>
</comment>
<dbReference type="GO" id="GO:0005774">
    <property type="term" value="C:vacuolar membrane"/>
    <property type="evidence" value="ECO:0007669"/>
    <property type="project" value="UniProtKB-SubCell"/>
</dbReference>
<comment type="subcellular location">
    <subcellularLocation>
        <location evidence="1">Vacuole membrane</location>
        <topology evidence="1">Peripheral membrane protein</topology>
    </subcellularLocation>
</comment>
<dbReference type="EMBL" id="LHPG02000005">
    <property type="protein sequence ID" value="PRW58397.1"/>
    <property type="molecule type" value="Genomic_DNA"/>
</dbReference>
<evidence type="ECO:0000256" key="3">
    <source>
        <dbReference type="ARBA" id="ARBA00023136"/>
    </source>
</evidence>
<feature type="domain" description="SAC" evidence="7">
    <location>
        <begin position="146"/>
        <end position="524"/>
    </location>
</feature>
<evidence type="ECO:0000256" key="4">
    <source>
        <dbReference type="ARBA" id="ARBA00023337"/>
    </source>
</evidence>
<keyword evidence="3" id="KW-0472">Membrane</keyword>
<dbReference type="PANTHER" id="PTHR45738:SF5">
    <property type="entry name" value="POLYPHOSPHOINOSITIDE PHOSPHATASE"/>
    <property type="match status" value="1"/>
</dbReference>
<dbReference type="OrthoDB" id="405996at2759"/>
<gene>
    <name evidence="8" type="ORF">C2E21_2972</name>
</gene>
<feature type="region of interest" description="Disordered" evidence="6">
    <location>
        <begin position="647"/>
        <end position="684"/>
    </location>
</feature>
<feature type="region of interest" description="Disordered" evidence="6">
    <location>
        <begin position="937"/>
        <end position="982"/>
    </location>
</feature>
<evidence type="ECO:0000259" key="7">
    <source>
        <dbReference type="PROSITE" id="PS50275"/>
    </source>
</evidence>
<dbReference type="PROSITE" id="PS50275">
    <property type="entry name" value="SAC"/>
    <property type="match status" value="1"/>
</dbReference>
<dbReference type="PANTHER" id="PTHR45738">
    <property type="entry name" value="POLYPHOSPHOINOSITIDE PHOSPHATASE"/>
    <property type="match status" value="1"/>
</dbReference>
<feature type="region of interest" description="Disordered" evidence="6">
    <location>
        <begin position="1209"/>
        <end position="1233"/>
    </location>
</feature>
<proteinExistence type="predicted"/>
<comment type="caution">
    <text evidence="8">The sequence shown here is derived from an EMBL/GenBank/DDBJ whole genome shotgun (WGS) entry which is preliminary data.</text>
</comment>
<dbReference type="Pfam" id="PF02383">
    <property type="entry name" value="Syja_N"/>
    <property type="match status" value="1"/>
</dbReference>
<feature type="region of interest" description="Disordered" evidence="6">
    <location>
        <begin position="1066"/>
        <end position="1112"/>
    </location>
</feature>
<evidence type="ECO:0000313" key="8">
    <source>
        <dbReference type="EMBL" id="PRW58397.1"/>
    </source>
</evidence>
<keyword evidence="9" id="KW-1185">Reference proteome</keyword>
<feature type="region of interest" description="Disordered" evidence="6">
    <location>
        <begin position="906"/>
        <end position="925"/>
    </location>
</feature>
<dbReference type="GO" id="GO:0046856">
    <property type="term" value="P:phosphatidylinositol dephosphorylation"/>
    <property type="evidence" value="ECO:0007669"/>
    <property type="project" value="InterPro"/>
</dbReference>
<feature type="compositionally biased region" description="Low complexity" evidence="6">
    <location>
        <begin position="961"/>
        <end position="978"/>
    </location>
</feature>
<feature type="compositionally biased region" description="Pro residues" evidence="6">
    <location>
        <begin position="653"/>
        <end position="664"/>
    </location>
</feature>
<accession>A0A2P6TWF9</accession>
<evidence type="ECO:0000256" key="2">
    <source>
        <dbReference type="ARBA" id="ARBA00022801"/>
    </source>
</evidence>
<feature type="compositionally biased region" description="Polar residues" evidence="6">
    <location>
        <begin position="944"/>
        <end position="955"/>
    </location>
</feature>
<dbReference type="STRING" id="3076.A0A2P6TWF9"/>
<feature type="compositionally biased region" description="Low complexity" evidence="6">
    <location>
        <begin position="761"/>
        <end position="787"/>
    </location>
</feature>
<feature type="compositionally biased region" description="Low complexity" evidence="6">
    <location>
        <begin position="1066"/>
        <end position="1075"/>
    </location>
</feature>
<evidence type="ECO:0000313" key="9">
    <source>
        <dbReference type="Proteomes" id="UP000239899"/>
    </source>
</evidence>
<evidence type="ECO:0000256" key="6">
    <source>
        <dbReference type="SAM" id="MobiDB-lite"/>
    </source>
</evidence>
<organism evidence="8 9">
    <name type="scientific">Chlorella sorokiniana</name>
    <name type="common">Freshwater green alga</name>
    <dbReference type="NCBI Taxonomy" id="3076"/>
    <lineage>
        <taxon>Eukaryota</taxon>
        <taxon>Viridiplantae</taxon>
        <taxon>Chlorophyta</taxon>
        <taxon>core chlorophytes</taxon>
        <taxon>Trebouxiophyceae</taxon>
        <taxon>Chlorellales</taxon>
        <taxon>Chlorellaceae</taxon>
        <taxon>Chlorella clade</taxon>
        <taxon>Chlorella</taxon>
    </lineage>
</organism>
<dbReference type="Proteomes" id="UP000239899">
    <property type="component" value="Unassembled WGS sequence"/>
</dbReference>
<protein>
    <submittedName>
        <fullName evidence="8">Phosphoinositide phosphatase SAC1</fullName>
    </submittedName>
</protein>
<evidence type="ECO:0000256" key="5">
    <source>
        <dbReference type="ARBA" id="ARBA00023464"/>
    </source>
</evidence>
<dbReference type="InterPro" id="IPR002013">
    <property type="entry name" value="SAC_dom"/>
</dbReference>
<feature type="region of interest" description="Disordered" evidence="6">
    <location>
        <begin position="761"/>
        <end position="793"/>
    </location>
</feature>
<sequence>MVSFTLYQTPQRLFIVRHSREGGEEHWRVLRVDRTSSEFAATEDPTCCYTKPQLQRLLATLHAGNQRHGGLQLVCEAHAIIGCVQFLEGPYLLLCTKRRFLGAICGHKVYGIDATALLPVLCPVAHRQLFGSAQPSTAEVRYRKLLAGVQLSRDFFFSYSWPVHQTAQRTFGQVPEQWWTGGISSNAAEGCGGAFGSHRVWNEFLSRPLREALAESGSGGAGSSSGDCHRWVVPLAHGFFEQRPLALLGRTLTLTLVARRSRQFAGTRYLKRGVTDRGFVANDVEIEQIVEAGVDWKTGQPLLSSVVQVRGSIPLHWAQRPDSSMLKPEIVLHRFDPLYAATRRHFELLREQYGDPVCVLDLVKRVERRPRESVLGQEFAAAVRYLNQRLPPGQDAQRVQYSAFDLSHKAKTAKKQLLTDLQRLQEPVLHATGIFVSAGRHGGAAGAPAGPAREQHGVLRTNCIDSLDRTNVAQFTYGMLALGQQLHALGIAESAWLDPGSSLARHLMDSYEQMGHTLALQYGGSEAHATFFQRQRGDWEAATQSRDLLTSVRRFYSGMYTDAEKQDALNVFLGSFRPQAGKPHVWELGSDAYLHTGAGRTPARASSMGSRTASFSAAIAAQQAGPSTPAATAAAVAAAATAAVGGGEQLASFPPPASPPPPPRQGIRARLGSPREGRPSDSPELVESLSAASLVSLASDGSFAPPLHALVDGASSQPPPDLVAMQEEAAAEAVTPRASTQQAAVAAAVAAMAEAAAPAATAGAAQPSTSRAAAAAAPGRAGPRRSPLMAGTRKAAKLESLDKILGRQPVAHVRLSSAPQPPKPTSALGWLSPSKSAQAPANKRAAESAADAKAAAAAKATVAVAGVAAAGPGVPIPGAGLRRSNSDPSLSSSLTPAANLAAAMPPAAGAGGLPPRPRRVTFDSAGSGLGAQAALAPTGGGLVRQSTAPTSSLDQWGSAGGLSAAGSSGGLSTAPSGSYGQVQPGRLLVMETRELGSGGLPAMLRPGGTSYHALAGLNLEGAAAAEASIRPGPAPAAADPLPKPPQRRLSFPNFALLRAFGRKASGHSGAASPGGMAVGRSITEPGPSGSDGMQPAPSLLGPRLLSHGSGGLGAPEPLSMSAVVYGAEAVRRGVDTLGVAAPPSASWWLTGADPLAAMMAEAQQLRAQVLRQREALATLLDPVEHRALLEQCAAAMRPTWTLDMGAFAQGSSRASQQPQPAAPGSLGAPAAAAAPAVPPHGLAF</sequence>
<dbReference type="GO" id="GO:0043813">
    <property type="term" value="F:phosphatidylinositol-3,5-bisphosphate 5-phosphatase activity"/>
    <property type="evidence" value="ECO:0007669"/>
    <property type="project" value="InterPro"/>
</dbReference>
<dbReference type="InterPro" id="IPR043573">
    <property type="entry name" value="Fig4-like"/>
</dbReference>
<feature type="region of interest" description="Disordered" evidence="6">
    <location>
        <begin position="813"/>
        <end position="843"/>
    </location>
</feature>
<evidence type="ECO:0000256" key="1">
    <source>
        <dbReference type="ARBA" id="ARBA00004148"/>
    </source>
</evidence>
<reference evidence="8 9" key="1">
    <citation type="journal article" date="2018" name="Plant J.">
        <title>Genome sequences of Chlorella sorokiniana UTEX 1602 and Micractinium conductrix SAG 241.80: implications to maltose excretion by a green alga.</title>
        <authorList>
            <person name="Arriola M.B."/>
            <person name="Velmurugan N."/>
            <person name="Zhang Y."/>
            <person name="Plunkett M.H."/>
            <person name="Hondzo H."/>
            <person name="Barney B.M."/>
        </authorList>
    </citation>
    <scope>NUCLEOTIDE SEQUENCE [LARGE SCALE GENOMIC DNA]</scope>
    <source>
        <strain evidence="9">UTEX 1602</strain>
    </source>
</reference>